<evidence type="ECO:0000256" key="10">
    <source>
        <dbReference type="RuleBase" id="RU363036"/>
    </source>
</evidence>
<dbReference type="Gene3D" id="2.30.29.80">
    <property type="match status" value="1"/>
</dbReference>
<evidence type="ECO:0000256" key="2">
    <source>
        <dbReference type="ARBA" id="ARBA00022490"/>
    </source>
</evidence>
<dbReference type="GO" id="GO:0004830">
    <property type="term" value="F:tryptophan-tRNA ligase activity"/>
    <property type="evidence" value="ECO:0007669"/>
    <property type="project" value="UniProtKB-EC"/>
</dbReference>
<keyword evidence="3 9" id="KW-0436">Ligase</keyword>
<accession>A0ABW4KR51</accession>
<dbReference type="Pfam" id="PF00579">
    <property type="entry name" value="tRNA-synt_1b"/>
    <property type="match status" value="1"/>
</dbReference>
<dbReference type="InterPro" id="IPR002306">
    <property type="entry name" value="Trp-tRNA-ligase"/>
</dbReference>
<comment type="subcellular location">
    <subcellularLocation>
        <location evidence="9">Cytoplasm</location>
    </subcellularLocation>
</comment>
<feature type="binding site" evidence="9">
    <location>
        <begin position="23"/>
        <end position="24"/>
    </location>
    <ligand>
        <name>ATP</name>
        <dbReference type="ChEBI" id="CHEBI:30616"/>
    </ligand>
</feature>
<feature type="binding site" evidence="9">
    <location>
        <begin position="15"/>
        <end position="17"/>
    </location>
    <ligand>
        <name>ATP</name>
        <dbReference type="ChEBI" id="CHEBI:30616"/>
    </ligand>
</feature>
<evidence type="ECO:0000256" key="8">
    <source>
        <dbReference type="ARBA" id="ARBA00049929"/>
    </source>
</evidence>
<comment type="similarity">
    <text evidence="1 9 10">Belongs to the class-I aminoacyl-tRNA synthetase family.</text>
</comment>
<proteinExistence type="inferred from homology"/>
<comment type="function">
    <text evidence="9">Catalyzes the attachment of tryptophan to tRNA(Trp).</text>
</comment>
<feature type="binding site" evidence="9">
    <location>
        <begin position="160"/>
        <end position="162"/>
    </location>
    <ligand>
        <name>ATP</name>
        <dbReference type="ChEBI" id="CHEBI:30616"/>
    </ligand>
</feature>
<dbReference type="EC" id="6.1.1.2" evidence="9"/>
<feature type="short sequence motif" description="'HIGH' region" evidence="9">
    <location>
        <begin position="16"/>
        <end position="24"/>
    </location>
</feature>
<dbReference type="InterPro" id="IPR002305">
    <property type="entry name" value="aa-tRNA-synth_Ic"/>
</dbReference>
<keyword evidence="12" id="KW-1185">Reference proteome</keyword>
<dbReference type="InterPro" id="IPR014729">
    <property type="entry name" value="Rossmann-like_a/b/a_fold"/>
</dbReference>
<keyword evidence="6 9" id="KW-0648">Protein biosynthesis</keyword>
<feature type="short sequence motif" description="'KMSKS' region" evidence="9">
    <location>
        <begin position="206"/>
        <end position="210"/>
    </location>
</feature>
<evidence type="ECO:0000256" key="9">
    <source>
        <dbReference type="HAMAP-Rule" id="MF_00140"/>
    </source>
</evidence>
<dbReference type="SUPFAM" id="SSF52374">
    <property type="entry name" value="Nucleotidylyl transferase"/>
    <property type="match status" value="1"/>
</dbReference>
<evidence type="ECO:0000256" key="1">
    <source>
        <dbReference type="ARBA" id="ARBA00005594"/>
    </source>
</evidence>
<evidence type="ECO:0000256" key="3">
    <source>
        <dbReference type="ARBA" id="ARBA00022598"/>
    </source>
</evidence>
<feature type="binding site" evidence="9">
    <location>
        <position position="199"/>
    </location>
    <ligand>
        <name>ATP</name>
        <dbReference type="ChEBI" id="CHEBI:30616"/>
    </ligand>
</feature>
<evidence type="ECO:0000313" key="12">
    <source>
        <dbReference type="Proteomes" id="UP001597304"/>
    </source>
</evidence>
<sequence>MSSSTASRRVLTGITTTGTPHLGNYVGSIRASVRASRAPGVQSFYFLADYHALIKCDDPERIQRSTLEIASSWLAAGLDPEHVVFYRQSDIPEIPELSWFLTCVTGKGLLNRAHAYKAMLDKNAAAGQEPDHDVTAGLFMYPVLMAADILMFDAHQVPVGRDQIQHLEMARDMASSFNHLYGEHLTLPEVLIDDNVALLPGLDGRKMSKSYDNTIALFGSQAQMRKQIMSIVTDSRAPGEPKDTESSALFQIYRAFATDDETAAFARAFDEGIAWGDAKQVLFDRIDQEVGPMRERYAHLTAHPQEVEAILLRGAEKARAIATPKMRVLRRAVGLRALGSTAATAVAPVRTKGELASFKQYRDSDGRFYFKLTEPGGRVLLQSNAFESPRDAGNVVKRLQTEGVAALPELTAHFVPNDTVEQTDLDDALTRLVLHHAG</sequence>
<comment type="catalytic activity">
    <reaction evidence="8 9">
        <text>tRNA(Trp) + L-tryptophan + ATP = L-tryptophyl-tRNA(Trp) + AMP + diphosphate + H(+)</text>
        <dbReference type="Rhea" id="RHEA:24080"/>
        <dbReference type="Rhea" id="RHEA-COMP:9671"/>
        <dbReference type="Rhea" id="RHEA-COMP:9705"/>
        <dbReference type="ChEBI" id="CHEBI:15378"/>
        <dbReference type="ChEBI" id="CHEBI:30616"/>
        <dbReference type="ChEBI" id="CHEBI:33019"/>
        <dbReference type="ChEBI" id="CHEBI:57912"/>
        <dbReference type="ChEBI" id="CHEBI:78442"/>
        <dbReference type="ChEBI" id="CHEBI:78535"/>
        <dbReference type="ChEBI" id="CHEBI:456215"/>
        <dbReference type="EC" id="6.1.1.2"/>
    </reaction>
</comment>
<keyword evidence="5 9" id="KW-0067">ATP-binding</keyword>
<comment type="caution">
    <text evidence="11">The sequence shown here is derived from an EMBL/GenBank/DDBJ whole genome shotgun (WGS) entry which is preliminary data.</text>
</comment>
<gene>
    <name evidence="9" type="primary">trpS</name>
    <name evidence="11" type="ORF">ACFSF0_03645</name>
</gene>
<feature type="binding site" evidence="9">
    <location>
        <begin position="206"/>
        <end position="210"/>
    </location>
    <ligand>
        <name>ATP</name>
        <dbReference type="ChEBI" id="CHEBI:30616"/>
    </ligand>
</feature>
<feature type="binding site" evidence="9">
    <location>
        <position position="148"/>
    </location>
    <ligand>
        <name>L-tryptophan</name>
        <dbReference type="ChEBI" id="CHEBI:57912"/>
    </ligand>
</feature>
<keyword evidence="2 9" id="KW-0963">Cytoplasm</keyword>
<keyword evidence="4 9" id="KW-0547">Nucleotide-binding</keyword>
<dbReference type="Gene3D" id="1.10.240.10">
    <property type="entry name" value="Tyrosyl-Transfer RNA Synthetase"/>
    <property type="match status" value="1"/>
</dbReference>
<dbReference type="InterPro" id="IPR024109">
    <property type="entry name" value="Trp-tRNA-ligase_bac-type"/>
</dbReference>
<evidence type="ECO:0000256" key="4">
    <source>
        <dbReference type="ARBA" id="ARBA00022741"/>
    </source>
</evidence>
<name>A0ABW4KR51_9BURK</name>
<dbReference type="InterPro" id="IPR036913">
    <property type="entry name" value="YegP-like_sf"/>
</dbReference>
<dbReference type="PRINTS" id="PR01039">
    <property type="entry name" value="TRNASYNTHTRP"/>
</dbReference>
<dbReference type="NCBIfam" id="TIGR00233">
    <property type="entry name" value="trpS"/>
    <property type="match status" value="1"/>
</dbReference>
<evidence type="ECO:0000313" key="11">
    <source>
        <dbReference type="EMBL" id="MFD1709686.1"/>
    </source>
</evidence>
<comment type="subunit">
    <text evidence="9">Homodimer.</text>
</comment>
<dbReference type="RefSeq" id="WP_147913423.1">
    <property type="nucleotide sequence ID" value="NZ_JBHUEJ010000008.1"/>
</dbReference>
<dbReference type="Gene3D" id="3.40.50.620">
    <property type="entry name" value="HUPs"/>
    <property type="match status" value="1"/>
</dbReference>
<evidence type="ECO:0000256" key="5">
    <source>
        <dbReference type="ARBA" id="ARBA00022840"/>
    </source>
</evidence>
<keyword evidence="7 9" id="KW-0030">Aminoacyl-tRNA synthetase</keyword>
<evidence type="ECO:0000256" key="7">
    <source>
        <dbReference type="ARBA" id="ARBA00023146"/>
    </source>
</evidence>
<dbReference type="InterPro" id="IPR050203">
    <property type="entry name" value="Trp-tRNA_synthetase"/>
</dbReference>
<reference evidence="12" key="1">
    <citation type="journal article" date="2019" name="Int. J. Syst. Evol. Microbiol.">
        <title>The Global Catalogue of Microorganisms (GCM) 10K type strain sequencing project: providing services to taxonomists for standard genome sequencing and annotation.</title>
        <authorList>
            <consortium name="The Broad Institute Genomics Platform"/>
            <consortium name="The Broad Institute Genome Sequencing Center for Infectious Disease"/>
            <person name="Wu L."/>
            <person name="Ma J."/>
        </authorList>
    </citation>
    <scope>NUCLEOTIDE SEQUENCE [LARGE SCALE GENOMIC DNA]</scope>
    <source>
        <strain evidence="12">LMG 29247</strain>
    </source>
</reference>
<dbReference type="EMBL" id="JBHUEJ010000008">
    <property type="protein sequence ID" value="MFD1709686.1"/>
    <property type="molecule type" value="Genomic_DNA"/>
</dbReference>
<protein>
    <recommendedName>
        <fullName evidence="9">Tryptophan--tRNA ligase</fullName>
        <ecNumber evidence="9">6.1.1.2</ecNumber>
    </recommendedName>
    <alternativeName>
        <fullName evidence="9">Tryptophanyl-tRNA synthetase</fullName>
        <shortName evidence="9">TrpRS</shortName>
    </alternativeName>
</protein>
<organism evidence="11 12">
    <name type="scientific">Ottowia flava</name>
    <dbReference type="NCBI Taxonomy" id="2675430"/>
    <lineage>
        <taxon>Bacteria</taxon>
        <taxon>Pseudomonadati</taxon>
        <taxon>Pseudomonadota</taxon>
        <taxon>Betaproteobacteria</taxon>
        <taxon>Burkholderiales</taxon>
        <taxon>Comamonadaceae</taxon>
        <taxon>Ottowia</taxon>
    </lineage>
</organism>
<dbReference type="PANTHER" id="PTHR43766">
    <property type="entry name" value="TRYPTOPHAN--TRNA LIGASE, MITOCHONDRIAL"/>
    <property type="match status" value="1"/>
</dbReference>
<dbReference type="Proteomes" id="UP001597304">
    <property type="component" value="Unassembled WGS sequence"/>
</dbReference>
<dbReference type="PANTHER" id="PTHR43766:SF1">
    <property type="entry name" value="TRYPTOPHAN--TRNA LIGASE, MITOCHONDRIAL"/>
    <property type="match status" value="1"/>
</dbReference>
<dbReference type="CDD" id="cd00806">
    <property type="entry name" value="TrpRS_core"/>
    <property type="match status" value="1"/>
</dbReference>
<dbReference type="NCBIfam" id="NF008923">
    <property type="entry name" value="PRK12284.1"/>
    <property type="match status" value="1"/>
</dbReference>
<evidence type="ECO:0000256" key="6">
    <source>
        <dbReference type="ARBA" id="ARBA00022917"/>
    </source>
</evidence>
<dbReference type="HAMAP" id="MF_00140_B">
    <property type="entry name" value="Trp_tRNA_synth_B"/>
    <property type="match status" value="1"/>
</dbReference>
<dbReference type="SUPFAM" id="SSF160113">
    <property type="entry name" value="YegP-like"/>
    <property type="match status" value="1"/>
</dbReference>